<dbReference type="Pfam" id="PF00072">
    <property type="entry name" value="Response_reg"/>
    <property type="match status" value="1"/>
</dbReference>
<evidence type="ECO:0000256" key="6">
    <source>
        <dbReference type="ARBA" id="ARBA00022777"/>
    </source>
</evidence>
<dbReference type="Gene3D" id="1.10.287.130">
    <property type="match status" value="1"/>
</dbReference>
<dbReference type="InterPro" id="IPR041664">
    <property type="entry name" value="AAA_16"/>
</dbReference>
<dbReference type="InterPro" id="IPR003018">
    <property type="entry name" value="GAF"/>
</dbReference>
<feature type="modified residue" description="4-aspartylphosphate" evidence="9">
    <location>
        <position position="2205"/>
    </location>
</feature>
<dbReference type="SMART" id="SM00065">
    <property type="entry name" value="GAF"/>
    <property type="match status" value="1"/>
</dbReference>
<dbReference type="Gene3D" id="3.40.50.2300">
    <property type="match status" value="1"/>
</dbReference>
<keyword evidence="15" id="KW-1185">Reference proteome</keyword>
<dbReference type="SMART" id="SM00387">
    <property type="entry name" value="HATPase_c"/>
    <property type="match status" value="1"/>
</dbReference>
<evidence type="ECO:0000313" key="14">
    <source>
        <dbReference type="EMBL" id="KAG1313586.1"/>
    </source>
</evidence>
<dbReference type="InterPro" id="IPR029016">
    <property type="entry name" value="GAF-like_dom_sf"/>
</dbReference>
<dbReference type="GO" id="GO:0005524">
    <property type="term" value="F:ATP binding"/>
    <property type="evidence" value="ECO:0007669"/>
    <property type="project" value="UniProtKB-KW"/>
</dbReference>
<sequence>MSNSGSTGSYTDSTGLSLLGDSLQIPNYHFKSQPIPSLVYGENVDIVFGYRISNKKPVIAKISGNSLKLEREYYIMKRLYQLTDGGSFLVRPLDYIHLPTGLTVVIYADEGHNYLDYQLRQSDDTTKQQQGTSREDYVNSNSGPIFDLGTFLRFAIKCTDCLEFIHKNNVVHGEIKLSAFQWSGEDSARVKLWNFGSGSKSFETYLTSEGWRKTAHNRESFDSLQHLLAFMSPEQTGRTTYVPDHRSDIYSLGVVFFVLLTGKIPFNGGPLDILNSIVSKKMPLVNEIQLDVPEVIARMIEKMTNKANDRYNSAYGMIEIFPLAERDVASFFTLPKAIYGRQPLIVEITYVIQHTASVFKSTGSKRDKSHGSGSTVPTITSASDLLHHQRTLSDSASETALSNHDLSSFNTGTKSNTSPSHCSGSDYSGGNGRLTGGKQGVEIVCLSGPGGVGKSTLFNAVQTVARQEGYVASAKFDSRHKVPYSCILKSLSQILQQILSESEEEIHAFYNHLKSHLGSQFCKIELLADLVPELKPLLDPVDSEESEESEEPIDIIHLDNVETRVRFHNLFIEVFRALSQWRMITLFLDDIHLADEPSVELIETMIGSRLKILLFLAYRDEEITTALEKLLCNDTAVFHFYKVDLLDLESLVNYIGDALHRPLDISRDSILPLAEIIYRKTRGNAFYTAQLLTTLEKKRLIFFNWEENEWDYNLADIQQLVLTNDGADRESELDINFLVSRLRELPLDGQRLLKWASFVGDTFSWNTVKYLMVHSDPDSEFSDAGTVCSDMTDTADTVRHPLLSFSSSSSNRTTRSHGTSSYRGSSSSTRDPINGLQAALQEGYILPLESDEFKWSHDRYSQAAMELANPKSREKIHFKIAKYLLQDQNGDHFLIADHLLKCIELLTESEEKGCYRSIFYEAGNKARSSGAHKMALEYFKAAIVLMDPDCWQSEQYATTHFLYTNAVALSWVVGEYDFTEKYLDVIFQNTTDPLDRVAAYRIQYKYHFSRQMHLEGAMALHECLKELDIKDFKWSYTRTELDEEFERVKDLIDQRGFEEIKKVEVCEDIKLKAIMSVLEEMCTVAYWLGNQIEMFYLATKLVHISIDHGISQVSGVALIFMGLAAVECYGLFKFGEELGAAGMFFTDKFGSNYEKGRAGVLYANFLMMWKHHYRDQIPWYRSALKYSLSSGDRIYASFAHLHVAMSMLFTGENLSDTLIEAENCFNDIHAWSSSSDSNILIMSVIRTIKALQGHTFNSSPELIFDGEDGFNDQHFISESCKQSSNPNVPMNWYDSFRMLPLVLYGHYDHAIAVGYMCIQGIHYHPCHRHTRLMLMLHSLAIIEKIRSEGLKGEAVELYMDRVRANQEMLKVWVDHSAINCSMWYTLVQAEIASLSDDIKTSIMLYERAIDEARQGDWYLELCICHEYAGAFYERFGMKNTAYGLLKKAISLYVRHGSYGKANQLTTKYSSLLSEFDDDRIELHDIGIQTDPFPFLGPQGSWSTSSLGPIAAVNEPFVAEVIPPVTTEQTLMTLDILDMASILKSSQVISSEVKFDSLLKSMMSIILENSGADCGAIIVKEEKYGMCAYGSQQEGAMTFDPPRPLSDKDNLISSRVVNHTINTSESIFIHNVEQDARFALGSWYEKTGNKSVICMPIVHKGTMVGCLFIEGSIGIFTQRHITVLSLLCQQMGISITNAFLFKSVQRVTKANMRMIEMQKKALEDARKSKEAAIRATRLREIFLANMSHEIRTPFSGFYGMISLLADTQLDPEQRDLVKTAKESCEMLLQIIDDLLNFSKLQAGKVTLDLSPIVVEDIIADVVEMLIAMAIQKNINIAYIVAPTVPSVVMADGNRLRQILINLLGNAIKFTHEGEIRIQCSLDKSKRESDDQASLLFEVIDTGIGISNEQRKVLFEPFSQVDGSTTRKYGGTGLGLSICLQLVELMGGSIDVSSVPNKGSNFFFSIRVSNMRSQPNGKNVPMEGYVEEQKALLRNIVRFKAVALSKYDATIQMIRHFLPGVHVDDVMNIDEFEKMVKRNHYDIIIIGLFMNPENQQMPSTWLEEASKVNKDAVVVIMNYPAGGVNQKSRWIEPVSSQQLACKTVRMAVPMRRMKLLKAIDEALNKTALASTTLSAKTKPDPLITDKERGLYSQMNILIAEDNPVAQKLLFKQLTRLGFHVECANNGLEAVDAWINRPTGYFSMAFFDHHMPKCDGVAATKKIREIEREEGKDVRLPIVALTADVQESARQICIKAGMDGYLTKPLNQKVLAEALRRYCLPLS</sequence>
<dbReference type="CDD" id="cd00082">
    <property type="entry name" value="HisKA"/>
    <property type="match status" value="1"/>
</dbReference>
<dbReference type="InterPro" id="IPR036890">
    <property type="entry name" value="HATPase_C_sf"/>
</dbReference>
<feature type="region of interest" description="Disordered" evidence="10">
    <location>
        <begin position="403"/>
        <end position="429"/>
    </location>
</feature>
<evidence type="ECO:0000256" key="1">
    <source>
        <dbReference type="ARBA" id="ARBA00000085"/>
    </source>
</evidence>
<evidence type="ECO:0000256" key="3">
    <source>
        <dbReference type="ARBA" id="ARBA00022553"/>
    </source>
</evidence>
<dbReference type="InterPro" id="IPR027417">
    <property type="entry name" value="P-loop_NTPase"/>
</dbReference>
<comment type="catalytic activity">
    <reaction evidence="1">
        <text>ATP + protein L-histidine = ADP + protein N-phospho-L-histidine.</text>
        <dbReference type="EC" id="2.7.13.3"/>
    </reaction>
</comment>
<dbReference type="Proteomes" id="UP000716291">
    <property type="component" value="Unassembled WGS sequence"/>
</dbReference>
<reference evidence="14" key="1">
    <citation type="journal article" date="2020" name="Microb. Genom.">
        <title>Genetic diversity of clinical and environmental Mucorales isolates obtained from an investigation of mucormycosis cases among solid organ transplant recipients.</title>
        <authorList>
            <person name="Nguyen M.H."/>
            <person name="Kaul D."/>
            <person name="Muto C."/>
            <person name="Cheng S.J."/>
            <person name="Richter R.A."/>
            <person name="Bruno V.M."/>
            <person name="Liu G."/>
            <person name="Beyhan S."/>
            <person name="Sundermann A.J."/>
            <person name="Mounaud S."/>
            <person name="Pasculle A.W."/>
            <person name="Nierman W.C."/>
            <person name="Driscoll E."/>
            <person name="Cumbie R."/>
            <person name="Clancy C.J."/>
            <person name="Dupont C.L."/>
        </authorList>
    </citation>
    <scope>NUCLEOTIDE SEQUENCE</scope>
    <source>
        <strain evidence="14">GL11</strain>
    </source>
</reference>
<organism evidence="14 15">
    <name type="scientific">Rhizopus oryzae</name>
    <name type="common">Mucormycosis agent</name>
    <name type="synonym">Rhizopus arrhizus var. delemar</name>
    <dbReference type="NCBI Taxonomy" id="64495"/>
    <lineage>
        <taxon>Eukaryota</taxon>
        <taxon>Fungi</taxon>
        <taxon>Fungi incertae sedis</taxon>
        <taxon>Mucoromycota</taxon>
        <taxon>Mucoromycotina</taxon>
        <taxon>Mucoromycetes</taxon>
        <taxon>Mucorales</taxon>
        <taxon>Mucorineae</taxon>
        <taxon>Rhizopodaceae</taxon>
        <taxon>Rhizopus</taxon>
    </lineage>
</organism>
<name>A0A9P6XGU9_RHIOR</name>
<dbReference type="InterPro" id="IPR036097">
    <property type="entry name" value="HisK_dim/P_sf"/>
</dbReference>
<dbReference type="Gene3D" id="3.30.450.40">
    <property type="match status" value="1"/>
</dbReference>
<dbReference type="InterPro" id="IPR011009">
    <property type="entry name" value="Kinase-like_dom_sf"/>
</dbReference>
<dbReference type="PANTHER" id="PTHR45339">
    <property type="entry name" value="HYBRID SIGNAL TRANSDUCTION HISTIDINE KINASE J"/>
    <property type="match status" value="1"/>
</dbReference>
<dbReference type="PROSITE" id="PS50011">
    <property type="entry name" value="PROTEIN_KINASE_DOM"/>
    <property type="match status" value="1"/>
</dbReference>
<dbReference type="FunFam" id="1.10.287.130:FF:000002">
    <property type="entry name" value="Two-component osmosensing histidine kinase"/>
    <property type="match status" value="1"/>
</dbReference>
<dbReference type="Gene3D" id="1.10.510.10">
    <property type="entry name" value="Transferase(Phosphotransferase) domain 1"/>
    <property type="match status" value="1"/>
</dbReference>
<dbReference type="PROSITE" id="PS50109">
    <property type="entry name" value="HIS_KIN"/>
    <property type="match status" value="1"/>
</dbReference>
<dbReference type="InterPro" id="IPR000719">
    <property type="entry name" value="Prot_kinase_dom"/>
</dbReference>
<keyword evidence="8" id="KW-0902">Two-component regulatory system</keyword>
<dbReference type="PROSITE" id="PS50110">
    <property type="entry name" value="RESPONSE_REGULATORY"/>
    <property type="match status" value="1"/>
</dbReference>
<evidence type="ECO:0000313" key="15">
    <source>
        <dbReference type="Proteomes" id="UP000716291"/>
    </source>
</evidence>
<dbReference type="SUPFAM" id="SSF52540">
    <property type="entry name" value="P-loop containing nucleoside triphosphate hydrolases"/>
    <property type="match status" value="1"/>
</dbReference>
<accession>A0A9P6XGU9</accession>
<evidence type="ECO:0000256" key="8">
    <source>
        <dbReference type="ARBA" id="ARBA00023012"/>
    </source>
</evidence>
<dbReference type="SUPFAM" id="SSF47384">
    <property type="entry name" value="Homodimeric domain of signal transducing histidine kinase"/>
    <property type="match status" value="1"/>
</dbReference>
<gene>
    <name evidence="14" type="ORF">G6F64_002133</name>
</gene>
<dbReference type="SMART" id="SM00388">
    <property type="entry name" value="HisKA"/>
    <property type="match status" value="1"/>
</dbReference>
<evidence type="ECO:0000259" key="11">
    <source>
        <dbReference type="PROSITE" id="PS50011"/>
    </source>
</evidence>
<protein>
    <recommendedName>
        <fullName evidence="2">histidine kinase</fullName>
        <ecNumber evidence="2">2.7.13.3</ecNumber>
    </recommendedName>
</protein>
<dbReference type="SUPFAM" id="SSF55874">
    <property type="entry name" value="ATPase domain of HSP90 chaperone/DNA topoisomerase II/histidine kinase"/>
    <property type="match status" value="1"/>
</dbReference>
<feature type="region of interest" description="Disordered" evidence="10">
    <location>
        <begin position="803"/>
        <end position="832"/>
    </location>
</feature>
<evidence type="ECO:0000256" key="4">
    <source>
        <dbReference type="ARBA" id="ARBA00022679"/>
    </source>
</evidence>
<evidence type="ECO:0000259" key="12">
    <source>
        <dbReference type="PROSITE" id="PS50109"/>
    </source>
</evidence>
<feature type="compositionally biased region" description="Polar residues" evidence="10">
    <location>
        <begin position="403"/>
        <end position="426"/>
    </location>
</feature>
<dbReference type="SUPFAM" id="SSF52172">
    <property type="entry name" value="CheY-like"/>
    <property type="match status" value="1"/>
</dbReference>
<dbReference type="SUPFAM" id="SSF55781">
    <property type="entry name" value="GAF domain-like"/>
    <property type="match status" value="1"/>
</dbReference>
<keyword evidence="7" id="KW-0067">ATP-binding</keyword>
<dbReference type="Pfam" id="PF13191">
    <property type="entry name" value="AAA_16"/>
    <property type="match status" value="1"/>
</dbReference>
<feature type="domain" description="Response regulatory" evidence="13">
    <location>
        <begin position="2153"/>
        <end position="2276"/>
    </location>
</feature>
<dbReference type="Pfam" id="PF13185">
    <property type="entry name" value="GAF_2"/>
    <property type="match status" value="1"/>
</dbReference>
<dbReference type="FunFam" id="3.30.565.10:FF:000010">
    <property type="entry name" value="Sensor histidine kinase RcsC"/>
    <property type="match status" value="1"/>
</dbReference>
<dbReference type="EC" id="2.7.13.3" evidence="2"/>
<feature type="compositionally biased region" description="Low complexity" evidence="10">
    <location>
        <begin position="804"/>
        <end position="830"/>
    </location>
</feature>
<comment type="caution">
    <text evidence="14">The sequence shown here is derived from an EMBL/GenBank/DDBJ whole genome shotgun (WGS) entry which is preliminary data.</text>
</comment>
<dbReference type="GO" id="GO:0000155">
    <property type="term" value="F:phosphorelay sensor kinase activity"/>
    <property type="evidence" value="ECO:0007669"/>
    <property type="project" value="InterPro"/>
</dbReference>
<dbReference type="CDD" id="cd17546">
    <property type="entry name" value="REC_hyHK_CKI1_RcsC-like"/>
    <property type="match status" value="1"/>
</dbReference>
<dbReference type="Pfam" id="PF00069">
    <property type="entry name" value="Pkinase"/>
    <property type="match status" value="1"/>
</dbReference>
<dbReference type="EMBL" id="JAANQT010000181">
    <property type="protein sequence ID" value="KAG1313586.1"/>
    <property type="molecule type" value="Genomic_DNA"/>
</dbReference>
<dbReference type="SMART" id="SM00220">
    <property type="entry name" value="S_TKc"/>
    <property type="match status" value="1"/>
</dbReference>
<evidence type="ECO:0000256" key="10">
    <source>
        <dbReference type="SAM" id="MobiDB-lite"/>
    </source>
</evidence>
<dbReference type="InterPro" id="IPR003661">
    <property type="entry name" value="HisK_dim/P_dom"/>
</dbReference>
<dbReference type="OrthoDB" id="60033at2759"/>
<feature type="domain" description="Protein kinase" evidence="11">
    <location>
        <begin position="1"/>
        <end position="332"/>
    </location>
</feature>
<dbReference type="InterPro" id="IPR003594">
    <property type="entry name" value="HATPase_dom"/>
</dbReference>
<evidence type="ECO:0000256" key="5">
    <source>
        <dbReference type="ARBA" id="ARBA00022741"/>
    </source>
</evidence>
<keyword evidence="5" id="KW-0547">Nucleotide-binding</keyword>
<evidence type="ECO:0000256" key="7">
    <source>
        <dbReference type="ARBA" id="ARBA00022840"/>
    </source>
</evidence>
<evidence type="ECO:0000259" key="13">
    <source>
        <dbReference type="PROSITE" id="PS50110"/>
    </source>
</evidence>
<evidence type="ECO:0000256" key="2">
    <source>
        <dbReference type="ARBA" id="ARBA00012438"/>
    </source>
</evidence>
<dbReference type="InterPro" id="IPR011006">
    <property type="entry name" value="CheY-like_superfamily"/>
</dbReference>
<evidence type="ECO:0000256" key="9">
    <source>
        <dbReference type="PROSITE-ProRule" id="PRU00169"/>
    </source>
</evidence>
<feature type="domain" description="Histidine kinase" evidence="12">
    <location>
        <begin position="1744"/>
        <end position="1968"/>
    </location>
</feature>
<keyword evidence="6" id="KW-0418">Kinase</keyword>
<dbReference type="PANTHER" id="PTHR45339:SF5">
    <property type="entry name" value="HISTIDINE KINASE"/>
    <property type="match status" value="1"/>
</dbReference>
<proteinExistence type="predicted"/>
<dbReference type="InterPro" id="IPR005467">
    <property type="entry name" value="His_kinase_dom"/>
</dbReference>
<dbReference type="SUPFAM" id="SSF56112">
    <property type="entry name" value="Protein kinase-like (PK-like)"/>
    <property type="match status" value="1"/>
</dbReference>
<dbReference type="InterPro" id="IPR004358">
    <property type="entry name" value="Sig_transdc_His_kin-like_C"/>
</dbReference>
<keyword evidence="4" id="KW-0808">Transferase</keyword>
<dbReference type="SMART" id="SM00448">
    <property type="entry name" value="REC"/>
    <property type="match status" value="1"/>
</dbReference>
<keyword evidence="3 9" id="KW-0597">Phosphoprotein</keyword>
<dbReference type="CDD" id="cd16922">
    <property type="entry name" value="HATPase_EvgS-ArcB-TorS-like"/>
    <property type="match status" value="1"/>
</dbReference>
<dbReference type="Pfam" id="PF02518">
    <property type="entry name" value="HATPase_c"/>
    <property type="match status" value="1"/>
</dbReference>
<dbReference type="Pfam" id="PF00512">
    <property type="entry name" value="HisKA"/>
    <property type="match status" value="1"/>
</dbReference>
<dbReference type="Gene3D" id="3.30.565.10">
    <property type="entry name" value="Histidine kinase-like ATPase, C-terminal domain"/>
    <property type="match status" value="1"/>
</dbReference>
<dbReference type="PRINTS" id="PR00344">
    <property type="entry name" value="BCTRLSENSOR"/>
</dbReference>
<dbReference type="InterPro" id="IPR001789">
    <property type="entry name" value="Sig_transdc_resp-reg_receiver"/>
</dbReference>